<protein>
    <recommendedName>
        <fullName evidence="8">TraD/TraG TraM recognition site domain-containing protein</fullName>
    </recommendedName>
</protein>
<evidence type="ECO:0000256" key="3">
    <source>
        <dbReference type="ARBA" id="ARBA00022692"/>
    </source>
</evidence>
<dbReference type="InterPro" id="IPR027417">
    <property type="entry name" value="P-loop_NTPase"/>
</dbReference>
<accession>A0ABN3VGP9</accession>
<dbReference type="InterPro" id="IPR051539">
    <property type="entry name" value="T4SS-coupling_protein"/>
</dbReference>
<comment type="caution">
    <text evidence="9">The sequence shown here is derived from an EMBL/GenBank/DDBJ whole genome shotgun (WGS) entry which is preliminary data.</text>
</comment>
<dbReference type="EMBL" id="BAAAUX010000015">
    <property type="protein sequence ID" value="GAA2798815.1"/>
    <property type="molecule type" value="Genomic_DNA"/>
</dbReference>
<keyword evidence="3 7" id="KW-0812">Transmembrane</keyword>
<feature type="transmembrane region" description="Helical" evidence="7">
    <location>
        <begin position="89"/>
        <end position="113"/>
    </location>
</feature>
<evidence type="ECO:0000313" key="9">
    <source>
        <dbReference type="EMBL" id="GAA2798815.1"/>
    </source>
</evidence>
<dbReference type="RefSeq" id="WP_344681453.1">
    <property type="nucleotide sequence ID" value="NZ_BAAAUX010000015.1"/>
</dbReference>
<evidence type="ECO:0000313" key="10">
    <source>
        <dbReference type="Proteomes" id="UP001500979"/>
    </source>
</evidence>
<feature type="domain" description="TraD/TraG TraM recognition site" evidence="8">
    <location>
        <begin position="444"/>
        <end position="532"/>
    </location>
</feature>
<keyword evidence="5 7" id="KW-0472">Membrane</keyword>
<evidence type="ECO:0000256" key="2">
    <source>
        <dbReference type="ARBA" id="ARBA00022475"/>
    </source>
</evidence>
<dbReference type="Gene3D" id="3.40.50.300">
    <property type="entry name" value="P-loop containing nucleotide triphosphate hydrolases"/>
    <property type="match status" value="1"/>
</dbReference>
<feature type="compositionally biased region" description="Basic and acidic residues" evidence="6">
    <location>
        <begin position="124"/>
        <end position="143"/>
    </location>
</feature>
<comment type="subcellular location">
    <subcellularLocation>
        <location evidence="1">Cell membrane</location>
        <topology evidence="1">Multi-pass membrane protein</topology>
    </subcellularLocation>
</comment>
<dbReference type="Proteomes" id="UP001500979">
    <property type="component" value="Unassembled WGS sequence"/>
</dbReference>
<dbReference type="SUPFAM" id="SSF52540">
    <property type="entry name" value="P-loop containing nucleoside triphosphate hydrolases"/>
    <property type="match status" value="1"/>
</dbReference>
<evidence type="ECO:0000256" key="4">
    <source>
        <dbReference type="ARBA" id="ARBA00022989"/>
    </source>
</evidence>
<reference evidence="9 10" key="1">
    <citation type="journal article" date="2019" name="Int. J. Syst. Evol. Microbiol.">
        <title>The Global Catalogue of Microorganisms (GCM) 10K type strain sequencing project: providing services to taxonomists for standard genome sequencing and annotation.</title>
        <authorList>
            <consortium name="The Broad Institute Genomics Platform"/>
            <consortium name="The Broad Institute Genome Sequencing Center for Infectious Disease"/>
            <person name="Wu L."/>
            <person name="Ma J."/>
        </authorList>
    </citation>
    <scope>NUCLEOTIDE SEQUENCE [LARGE SCALE GENOMIC DNA]</scope>
    <source>
        <strain evidence="9 10">JCM 9383</strain>
    </source>
</reference>
<gene>
    <name evidence="9" type="ORF">GCM10010470_37490</name>
</gene>
<name>A0ABN3VGP9_9PSEU</name>
<keyword evidence="4 7" id="KW-1133">Transmembrane helix</keyword>
<evidence type="ECO:0000256" key="7">
    <source>
        <dbReference type="SAM" id="Phobius"/>
    </source>
</evidence>
<evidence type="ECO:0000256" key="1">
    <source>
        <dbReference type="ARBA" id="ARBA00004651"/>
    </source>
</evidence>
<keyword evidence="10" id="KW-1185">Reference proteome</keyword>
<evidence type="ECO:0000256" key="5">
    <source>
        <dbReference type="ARBA" id="ARBA00023136"/>
    </source>
</evidence>
<keyword evidence="2" id="KW-1003">Cell membrane</keyword>
<organism evidence="9 10">
    <name type="scientific">Saccharopolyspora taberi</name>
    <dbReference type="NCBI Taxonomy" id="60895"/>
    <lineage>
        <taxon>Bacteria</taxon>
        <taxon>Bacillati</taxon>
        <taxon>Actinomycetota</taxon>
        <taxon>Actinomycetes</taxon>
        <taxon>Pseudonocardiales</taxon>
        <taxon>Pseudonocardiaceae</taxon>
        <taxon>Saccharopolyspora</taxon>
    </lineage>
</organism>
<dbReference type="InterPro" id="IPR032689">
    <property type="entry name" value="TraG-D_C"/>
</dbReference>
<dbReference type="CDD" id="cd01127">
    <property type="entry name" value="TrwB_TraG_TraD_VirD4"/>
    <property type="match status" value="1"/>
</dbReference>
<feature type="region of interest" description="Disordered" evidence="6">
    <location>
        <begin position="117"/>
        <end position="157"/>
    </location>
</feature>
<proteinExistence type="predicted"/>
<dbReference type="Pfam" id="PF12696">
    <property type="entry name" value="TraG-D_C"/>
    <property type="match status" value="1"/>
</dbReference>
<evidence type="ECO:0000256" key="6">
    <source>
        <dbReference type="SAM" id="MobiDB-lite"/>
    </source>
</evidence>
<sequence length="627" mass="67876">MSKHRLSPTADRDIALMGMLVAVLGALLALAAALMTGAAAATVLTGGPWAMPGFDTWVGGVFAVLGNPGDPAAGLGDPWAAVLAGQAGLYWTVTLAIIVLVAAGLVTVTGLAWRRFGPSQPGHASREDIRRELSPEAARRTAEWTRPSLPPRERRRAPVEEVAAPLHRGPNHQLMCTPLENPTGAFAPTQSGKSRQDLVHKALAAPGALLCSTTKPDLVEFAALERTRRPEAGPVLVFDTTGEVHWPAQVRYSPVTGCRDFSTARRRAETLVDAAAVGLENVGGNDKVFRERAKTVVQSYLLAAAHDGRGVGDLVTWAITKPPDQEPVELLRRYGSPELADNLRAEIGMVAETSDAVWLSVRRVIEPWLDPKLRELCSPKPGEEFDVRSFIGNQGSLFLVAGEHQSAQVRPVLTALVEDILTTEQEMALSYPSRRLDPPATNDLDELFDATPVPRLPEILADSAGRGVIIHWAAQSLAHLDTLYGENGRRQLLDNTTTLTLWGGIKDPKTLEWISTIADHHERRRYQQQSDGVFGIGRTSVGTESVPTYRPGAVRTVDRGRVLVFHRHLKPILARTVDVKKRRDWRQIKADVAAVRGGEVPVSPDGYAVTAPAPPSAAPAYQEVKPL</sequence>
<evidence type="ECO:0000259" key="8">
    <source>
        <dbReference type="Pfam" id="PF12696"/>
    </source>
</evidence>
<dbReference type="PANTHER" id="PTHR37937">
    <property type="entry name" value="CONJUGATIVE TRANSFER: DNA TRANSPORT"/>
    <property type="match status" value="1"/>
</dbReference>
<dbReference type="PANTHER" id="PTHR37937:SF1">
    <property type="entry name" value="CONJUGATIVE TRANSFER: DNA TRANSPORT"/>
    <property type="match status" value="1"/>
</dbReference>